<comment type="caution">
    <text evidence="2">The sequence shown here is derived from an EMBL/GenBank/DDBJ whole genome shotgun (WGS) entry which is preliminary data.</text>
</comment>
<feature type="region of interest" description="Disordered" evidence="1">
    <location>
        <begin position="1"/>
        <end position="33"/>
    </location>
</feature>
<proteinExistence type="predicted"/>
<feature type="non-terminal residue" evidence="2">
    <location>
        <position position="33"/>
    </location>
</feature>
<protein>
    <submittedName>
        <fullName evidence="2">Uncharacterized protein</fullName>
    </submittedName>
</protein>
<dbReference type="AlphaFoldDB" id="X1DZD4"/>
<reference evidence="2" key="1">
    <citation type="journal article" date="2014" name="Front. Microbiol.">
        <title>High frequency of phylogenetically diverse reductive dehalogenase-homologous genes in deep subseafloor sedimentary metagenomes.</title>
        <authorList>
            <person name="Kawai M."/>
            <person name="Futagami T."/>
            <person name="Toyoda A."/>
            <person name="Takaki Y."/>
            <person name="Nishi S."/>
            <person name="Hori S."/>
            <person name="Arai W."/>
            <person name="Tsubouchi T."/>
            <person name="Morono Y."/>
            <person name="Uchiyama I."/>
            <person name="Ito T."/>
            <person name="Fujiyama A."/>
            <person name="Inagaki F."/>
            <person name="Takami H."/>
        </authorList>
    </citation>
    <scope>NUCLEOTIDE SEQUENCE</scope>
    <source>
        <strain evidence="2">Expedition CK06-06</strain>
    </source>
</reference>
<evidence type="ECO:0000313" key="2">
    <source>
        <dbReference type="EMBL" id="GAH10279.1"/>
    </source>
</evidence>
<sequence>MAGQNERSYAGKDDASQDDDVVDEKSEEGVHVV</sequence>
<gene>
    <name evidence="2" type="ORF">S01H4_54044</name>
</gene>
<dbReference type="EMBL" id="BART01031062">
    <property type="protein sequence ID" value="GAH10279.1"/>
    <property type="molecule type" value="Genomic_DNA"/>
</dbReference>
<evidence type="ECO:0000256" key="1">
    <source>
        <dbReference type="SAM" id="MobiDB-lite"/>
    </source>
</evidence>
<name>X1DZD4_9ZZZZ</name>
<feature type="compositionally biased region" description="Basic and acidic residues" evidence="1">
    <location>
        <begin position="23"/>
        <end position="33"/>
    </location>
</feature>
<organism evidence="2">
    <name type="scientific">marine sediment metagenome</name>
    <dbReference type="NCBI Taxonomy" id="412755"/>
    <lineage>
        <taxon>unclassified sequences</taxon>
        <taxon>metagenomes</taxon>
        <taxon>ecological metagenomes</taxon>
    </lineage>
</organism>
<accession>X1DZD4</accession>